<comment type="caution">
    <text evidence="2">The sequence shown here is derived from an EMBL/GenBank/DDBJ whole genome shotgun (WGS) entry which is preliminary data.</text>
</comment>
<keyword evidence="1" id="KW-0812">Transmembrane</keyword>
<sequence>MRAKRLIIIFLLVLIGVLELLFLNLNSQKYVYITMFNTLIPILSTVIIGMFFTIVDLDLSKSFMSKITTYISIILLICVPIIYITTKPEFTYSEAQGSIKQKEKVEIIENHSKTISDNNDKLYYSIKGMKDGVLIHFQFDPYTGEHITLSLK</sequence>
<proteinExistence type="predicted"/>
<protein>
    <submittedName>
        <fullName evidence="2">PepSY domain-containing protein</fullName>
    </submittedName>
</protein>
<organism evidence="2 3">
    <name type="scientific">Metabacillus endolithicus</name>
    <dbReference type="NCBI Taxonomy" id="1535204"/>
    <lineage>
        <taxon>Bacteria</taxon>
        <taxon>Bacillati</taxon>
        <taxon>Bacillota</taxon>
        <taxon>Bacilli</taxon>
        <taxon>Bacillales</taxon>
        <taxon>Bacillaceae</taxon>
        <taxon>Metabacillus</taxon>
    </lineage>
</organism>
<evidence type="ECO:0000313" key="2">
    <source>
        <dbReference type="EMBL" id="MFD2216421.1"/>
    </source>
</evidence>
<evidence type="ECO:0000313" key="3">
    <source>
        <dbReference type="Proteomes" id="UP001597318"/>
    </source>
</evidence>
<reference evidence="3" key="1">
    <citation type="journal article" date="2019" name="Int. J. Syst. Evol. Microbiol.">
        <title>The Global Catalogue of Microorganisms (GCM) 10K type strain sequencing project: providing services to taxonomists for standard genome sequencing and annotation.</title>
        <authorList>
            <consortium name="The Broad Institute Genomics Platform"/>
            <consortium name="The Broad Institute Genome Sequencing Center for Infectious Disease"/>
            <person name="Wu L."/>
            <person name="Ma J."/>
        </authorList>
    </citation>
    <scope>NUCLEOTIDE SEQUENCE [LARGE SCALE GENOMIC DNA]</scope>
    <source>
        <strain evidence="3">CGMCC 1.15474</strain>
    </source>
</reference>
<feature type="transmembrane region" description="Helical" evidence="1">
    <location>
        <begin position="67"/>
        <end position="86"/>
    </location>
</feature>
<evidence type="ECO:0000256" key="1">
    <source>
        <dbReference type="SAM" id="Phobius"/>
    </source>
</evidence>
<dbReference type="EMBL" id="JBHUIK010000007">
    <property type="protein sequence ID" value="MFD2216421.1"/>
    <property type="molecule type" value="Genomic_DNA"/>
</dbReference>
<name>A0ABW5C3L7_9BACI</name>
<feature type="transmembrane region" description="Helical" evidence="1">
    <location>
        <begin position="7"/>
        <end position="25"/>
    </location>
</feature>
<gene>
    <name evidence="2" type="ORF">ACFSKK_22350</name>
</gene>
<accession>A0ABW5C3L7</accession>
<keyword evidence="1" id="KW-1133">Transmembrane helix</keyword>
<dbReference type="RefSeq" id="WP_379053282.1">
    <property type="nucleotide sequence ID" value="NZ_JBHUIK010000007.1"/>
</dbReference>
<dbReference type="Proteomes" id="UP001597318">
    <property type="component" value="Unassembled WGS sequence"/>
</dbReference>
<keyword evidence="1" id="KW-0472">Membrane</keyword>
<feature type="transmembrane region" description="Helical" evidence="1">
    <location>
        <begin position="31"/>
        <end position="55"/>
    </location>
</feature>
<keyword evidence="3" id="KW-1185">Reference proteome</keyword>